<reference evidence="1 2" key="1">
    <citation type="journal article" date="2023" name="Plants (Basel)">
        <title>Bridging the Gap: Combining Genomics and Transcriptomics Approaches to Understand Stylosanthes scabra, an Orphan Legume from the Brazilian Caatinga.</title>
        <authorList>
            <person name="Ferreira-Neto J.R.C."/>
            <person name="da Silva M.D."/>
            <person name="Binneck E."/>
            <person name="de Melo N.F."/>
            <person name="da Silva R.H."/>
            <person name="de Melo A.L.T.M."/>
            <person name="Pandolfi V."/>
            <person name="Bustamante F.O."/>
            <person name="Brasileiro-Vidal A.C."/>
            <person name="Benko-Iseppon A.M."/>
        </authorList>
    </citation>
    <scope>NUCLEOTIDE SEQUENCE [LARGE SCALE GENOMIC DNA]</scope>
    <source>
        <tissue evidence="1">Leaves</tissue>
    </source>
</reference>
<sequence>MSGCGRLGMARLLNRTKLCAASARGVPCQPEYGMRWIWLSGRRRDADYADRRATLGPDARMQRIRRTISA</sequence>
<dbReference type="EMBL" id="JASCZI010103019">
    <property type="protein sequence ID" value="MED6154714.1"/>
    <property type="molecule type" value="Genomic_DNA"/>
</dbReference>
<evidence type="ECO:0000313" key="1">
    <source>
        <dbReference type="EMBL" id="MED6154714.1"/>
    </source>
</evidence>
<dbReference type="Proteomes" id="UP001341840">
    <property type="component" value="Unassembled WGS sequence"/>
</dbReference>
<organism evidence="1 2">
    <name type="scientific">Stylosanthes scabra</name>
    <dbReference type="NCBI Taxonomy" id="79078"/>
    <lineage>
        <taxon>Eukaryota</taxon>
        <taxon>Viridiplantae</taxon>
        <taxon>Streptophyta</taxon>
        <taxon>Embryophyta</taxon>
        <taxon>Tracheophyta</taxon>
        <taxon>Spermatophyta</taxon>
        <taxon>Magnoliopsida</taxon>
        <taxon>eudicotyledons</taxon>
        <taxon>Gunneridae</taxon>
        <taxon>Pentapetalae</taxon>
        <taxon>rosids</taxon>
        <taxon>fabids</taxon>
        <taxon>Fabales</taxon>
        <taxon>Fabaceae</taxon>
        <taxon>Papilionoideae</taxon>
        <taxon>50 kb inversion clade</taxon>
        <taxon>dalbergioids sensu lato</taxon>
        <taxon>Dalbergieae</taxon>
        <taxon>Pterocarpus clade</taxon>
        <taxon>Stylosanthes</taxon>
    </lineage>
</organism>
<keyword evidence="2" id="KW-1185">Reference proteome</keyword>
<accession>A0ABU6U1J1</accession>
<proteinExistence type="predicted"/>
<feature type="non-terminal residue" evidence="1">
    <location>
        <position position="70"/>
    </location>
</feature>
<protein>
    <submittedName>
        <fullName evidence="1">Uncharacterized protein</fullName>
    </submittedName>
</protein>
<name>A0ABU6U1J1_9FABA</name>
<comment type="caution">
    <text evidence="1">The sequence shown here is derived from an EMBL/GenBank/DDBJ whole genome shotgun (WGS) entry which is preliminary data.</text>
</comment>
<gene>
    <name evidence="1" type="ORF">PIB30_115366</name>
</gene>
<evidence type="ECO:0000313" key="2">
    <source>
        <dbReference type="Proteomes" id="UP001341840"/>
    </source>
</evidence>